<dbReference type="Proteomes" id="UP000607559">
    <property type="component" value="Unassembled WGS sequence"/>
</dbReference>
<keyword evidence="2" id="KW-1185">Reference proteome</keyword>
<accession>A0A8J2UHY4</accession>
<dbReference type="AlphaFoldDB" id="A0A8J2UHY4"/>
<sequence length="196" mass="22257">MCAAKVLLSAEEMRLVTDAGVILTKNSVMAKVVELLAGLSEDYRPVWDAATAAGEEWGATSPKISRGENYLGLPWAILDYPRFFGREDTFAIRTMFWWGHAFSVTLHLKGRYKELYLPVIEKNWLLLADEGFHVGVSEDEWRHEHVPDNYGVVSNADSLRRDGDFLKLSAAVELHRWEDVPELLLGMFKTLITVLF</sequence>
<evidence type="ECO:0000313" key="1">
    <source>
        <dbReference type="EMBL" id="GGB19520.1"/>
    </source>
</evidence>
<protein>
    <submittedName>
        <fullName evidence="1">Uncharacterized protein</fullName>
    </submittedName>
</protein>
<gene>
    <name evidence="1" type="ORF">GCM10011511_49050</name>
</gene>
<proteinExistence type="predicted"/>
<evidence type="ECO:0000313" key="2">
    <source>
        <dbReference type="Proteomes" id="UP000607559"/>
    </source>
</evidence>
<organism evidence="1 2">
    <name type="scientific">Puia dinghuensis</name>
    <dbReference type="NCBI Taxonomy" id="1792502"/>
    <lineage>
        <taxon>Bacteria</taxon>
        <taxon>Pseudomonadati</taxon>
        <taxon>Bacteroidota</taxon>
        <taxon>Chitinophagia</taxon>
        <taxon>Chitinophagales</taxon>
        <taxon>Chitinophagaceae</taxon>
        <taxon>Puia</taxon>
    </lineage>
</organism>
<name>A0A8J2UHY4_9BACT</name>
<reference evidence="1" key="1">
    <citation type="journal article" date="2014" name="Int. J. Syst. Evol. Microbiol.">
        <title>Complete genome sequence of Corynebacterium casei LMG S-19264T (=DSM 44701T), isolated from a smear-ripened cheese.</title>
        <authorList>
            <consortium name="US DOE Joint Genome Institute (JGI-PGF)"/>
            <person name="Walter F."/>
            <person name="Albersmeier A."/>
            <person name="Kalinowski J."/>
            <person name="Ruckert C."/>
        </authorList>
    </citation>
    <scope>NUCLEOTIDE SEQUENCE</scope>
    <source>
        <strain evidence="1">CGMCC 1.15448</strain>
    </source>
</reference>
<dbReference type="EMBL" id="BMJC01000005">
    <property type="protein sequence ID" value="GGB19520.1"/>
    <property type="molecule type" value="Genomic_DNA"/>
</dbReference>
<comment type="caution">
    <text evidence="1">The sequence shown here is derived from an EMBL/GenBank/DDBJ whole genome shotgun (WGS) entry which is preliminary data.</text>
</comment>
<reference evidence="1" key="2">
    <citation type="submission" date="2020-09" db="EMBL/GenBank/DDBJ databases">
        <authorList>
            <person name="Sun Q."/>
            <person name="Zhou Y."/>
        </authorList>
    </citation>
    <scope>NUCLEOTIDE SEQUENCE</scope>
    <source>
        <strain evidence="1">CGMCC 1.15448</strain>
    </source>
</reference>
<dbReference type="RefSeq" id="WP_188936746.1">
    <property type="nucleotide sequence ID" value="NZ_BMJC01000005.1"/>
</dbReference>